<proteinExistence type="predicted"/>
<sequence>MTACNVSIGQFSSVQPATPKRVIFCDFDGPIVDVSERYYQTYLKGLLAVELAAELATAQGQPLLAREQGLNLKPLSKAQFWRMKQNRVADLEIAMRSGLPAELFDPFMQQVKRIVNHPNLLRWDSLQPAALGALHYFKQRNIRLVLVTLRHPRQVQAFLRSQGLEPLIDEVFGALDMNAAHANRVDHKCELLMQAIAQQKDLGHLTQNSWMIGDTEADVRAGQLMGLSTAALCCGVRSKTYLQTLSPSKVYGCLMTAALDVVKMPLLQAA</sequence>
<dbReference type="STRING" id="1666911.HLUCCA11_00450"/>
<dbReference type="PANTHER" id="PTHR43434">
    <property type="entry name" value="PHOSPHOGLYCOLATE PHOSPHATASE"/>
    <property type="match status" value="1"/>
</dbReference>
<comment type="caution">
    <text evidence="1">The sequence shown here is derived from an EMBL/GenBank/DDBJ whole genome shotgun (WGS) entry which is preliminary data.</text>
</comment>
<evidence type="ECO:0000313" key="1">
    <source>
        <dbReference type="EMBL" id="KPQ37551.1"/>
    </source>
</evidence>
<dbReference type="PANTHER" id="PTHR43434:SF1">
    <property type="entry name" value="PHOSPHOGLYCOLATE PHOSPHATASE"/>
    <property type="match status" value="1"/>
</dbReference>
<dbReference type="InterPro" id="IPR036412">
    <property type="entry name" value="HAD-like_sf"/>
</dbReference>
<gene>
    <name evidence="1" type="ORF">HLUCCA11_00450</name>
</gene>
<dbReference type="InterPro" id="IPR050155">
    <property type="entry name" value="HAD-like_hydrolase_sf"/>
</dbReference>
<protein>
    <submittedName>
        <fullName evidence="1">Putative phosphatase</fullName>
    </submittedName>
</protein>
<evidence type="ECO:0000313" key="2">
    <source>
        <dbReference type="Proteomes" id="UP000050465"/>
    </source>
</evidence>
<dbReference type="Gene3D" id="3.40.50.1000">
    <property type="entry name" value="HAD superfamily/HAD-like"/>
    <property type="match status" value="1"/>
</dbReference>
<dbReference type="PATRIC" id="fig|1666911.3.peg.2472"/>
<organism evidence="1 2">
    <name type="scientific">Phormidesmis priestleyi Ana</name>
    <dbReference type="NCBI Taxonomy" id="1666911"/>
    <lineage>
        <taxon>Bacteria</taxon>
        <taxon>Bacillati</taxon>
        <taxon>Cyanobacteriota</taxon>
        <taxon>Cyanophyceae</taxon>
        <taxon>Leptolyngbyales</taxon>
        <taxon>Leptolyngbyaceae</taxon>
        <taxon>Phormidesmis</taxon>
    </lineage>
</organism>
<dbReference type="Proteomes" id="UP000050465">
    <property type="component" value="Unassembled WGS sequence"/>
</dbReference>
<dbReference type="CDD" id="cd01427">
    <property type="entry name" value="HAD_like"/>
    <property type="match status" value="1"/>
</dbReference>
<dbReference type="GO" id="GO:0006281">
    <property type="term" value="P:DNA repair"/>
    <property type="evidence" value="ECO:0007669"/>
    <property type="project" value="TreeGrafter"/>
</dbReference>
<dbReference type="InterPro" id="IPR023214">
    <property type="entry name" value="HAD_sf"/>
</dbReference>
<dbReference type="GO" id="GO:0005829">
    <property type="term" value="C:cytosol"/>
    <property type="evidence" value="ECO:0007669"/>
    <property type="project" value="TreeGrafter"/>
</dbReference>
<dbReference type="Pfam" id="PF00702">
    <property type="entry name" value="Hydrolase"/>
    <property type="match status" value="1"/>
</dbReference>
<name>A0A0P7ZV67_9CYAN</name>
<dbReference type="SUPFAM" id="SSF56784">
    <property type="entry name" value="HAD-like"/>
    <property type="match status" value="1"/>
</dbReference>
<accession>A0A0P7ZV67</accession>
<reference evidence="1 2" key="1">
    <citation type="submission" date="2015-09" db="EMBL/GenBank/DDBJ databases">
        <title>Identification and resolution of microdiversity through metagenomic sequencing of parallel consortia.</title>
        <authorList>
            <person name="Nelson W.C."/>
            <person name="Romine M.F."/>
            <person name="Lindemann S.R."/>
        </authorList>
    </citation>
    <scope>NUCLEOTIDE SEQUENCE [LARGE SCALE GENOMIC DNA]</scope>
    <source>
        <strain evidence="1">Ana</strain>
    </source>
</reference>
<dbReference type="EMBL" id="LJZR01000001">
    <property type="protein sequence ID" value="KPQ37551.1"/>
    <property type="molecule type" value="Genomic_DNA"/>
</dbReference>
<dbReference type="GO" id="GO:0008967">
    <property type="term" value="F:phosphoglycolate phosphatase activity"/>
    <property type="evidence" value="ECO:0007669"/>
    <property type="project" value="TreeGrafter"/>
</dbReference>
<dbReference type="AlphaFoldDB" id="A0A0P7ZV67"/>